<accession>A0A8J8NF43</accession>
<organism evidence="1 2">
    <name type="scientific">Halteria grandinella</name>
    <dbReference type="NCBI Taxonomy" id="5974"/>
    <lineage>
        <taxon>Eukaryota</taxon>
        <taxon>Sar</taxon>
        <taxon>Alveolata</taxon>
        <taxon>Ciliophora</taxon>
        <taxon>Intramacronucleata</taxon>
        <taxon>Spirotrichea</taxon>
        <taxon>Stichotrichia</taxon>
        <taxon>Sporadotrichida</taxon>
        <taxon>Halteriidae</taxon>
        <taxon>Halteria</taxon>
    </lineage>
</organism>
<dbReference type="EMBL" id="RRYP01018735">
    <property type="protein sequence ID" value="TNV73511.1"/>
    <property type="molecule type" value="Genomic_DNA"/>
</dbReference>
<comment type="caution">
    <text evidence="1">The sequence shown here is derived from an EMBL/GenBank/DDBJ whole genome shotgun (WGS) entry which is preliminary data.</text>
</comment>
<reference evidence="1" key="1">
    <citation type="submission" date="2019-06" db="EMBL/GenBank/DDBJ databases">
        <authorList>
            <person name="Zheng W."/>
        </authorList>
    </citation>
    <scope>NUCLEOTIDE SEQUENCE</scope>
    <source>
        <strain evidence="1">QDHG01</strain>
    </source>
</reference>
<proteinExistence type="predicted"/>
<dbReference type="Proteomes" id="UP000785679">
    <property type="component" value="Unassembled WGS sequence"/>
</dbReference>
<name>A0A8J8NF43_HALGN</name>
<dbReference type="AlphaFoldDB" id="A0A8J8NF43"/>
<evidence type="ECO:0000313" key="2">
    <source>
        <dbReference type="Proteomes" id="UP000785679"/>
    </source>
</evidence>
<sequence length="384" mass="44634">MKHIKHLVIQVRRDSSKIIIADSSSFNSSLKFDLVFKNMAQNVITHAINYFDGILDQHYSRIVLHPGFKYISLNEYPIILEALMNDFTKTALVIRQRTEPGCNNQLSGEEYSKFLTCLEETKQKYGDRFIIERLCFEKIVENGVSIPQHSLFTGNLELCSQNSEIRNQKYFKVMKVNCSIFDLSQRNCKQIKIKRQTPCPISMKIIYDSKSSNPYWGQVIPVFLKSFSNLQNLKCLKITLSKQNYAYLMKDVISKIYDLIGRFPNLIKLKLPFIERQGCGSMEYLLKMLPLLKNKLEYLSLYELPTLLKCQFDANLLIRAACAQLKVLKVFKIYIMNPLVKITIATEVYSNRMIPMKILVKQITKLNRNQLSIFCLDKESILIN</sequence>
<keyword evidence="2" id="KW-1185">Reference proteome</keyword>
<gene>
    <name evidence="1" type="ORF">FGO68_gene4494</name>
</gene>
<evidence type="ECO:0000313" key="1">
    <source>
        <dbReference type="EMBL" id="TNV73511.1"/>
    </source>
</evidence>
<protein>
    <submittedName>
        <fullName evidence="1">Uncharacterized protein</fullName>
    </submittedName>
</protein>